<feature type="compositionally biased region" description="Polar residues" evidence="1">
    <location>
        <begin position="1"/>
        <end position="10"/>
    </location>
</feature>
<accession>B4DPA0</accession>
<reference evidence="2" key="1">
    <citation type="submission" date="2007-10" db="EMBL/GenBank/DDBJ databases">
        <title>NEDO human cDNA sequencing project focused on splicing variants.</title>
        <authorList>
            <person name="Wakamatsu A."/>
            <person name="Yamamoto J."/>
            <person name="Kimura K."/>
            <person name="Ishii S."/>
            <person name="Watanabe K."/>
            <person name="Sugiyama A."/>
            <person name="Murakawa K."/>
            <person name="Kaida T."/>
            <person name="Tsuchiya K."/>
            <person name="Fukuzumi Y."/>
            <person name="Kumagai A."/>
            <person name="Oishi Y."/>
            <person name="Yamamoto S."/>
            <person name="Ono Y."/>
            <person name="Komori Y."/>
            <person name="Yamazaki M."/>
            <person name="Kisu Y."/>
            <person name="Nishikawa T."/>
            <person name="Sugano S."/>
            <person name="Nomura N."/>
            <person name="Isogai T."/>
        </authorList>
    </citation>
    <scope>NUCLEOTIDE SEQUENCE</scope>
</reference>
<keyword evidence="2" id="KW-0378">Hydrolase</keyword>
<dbReference type="EMBL" id="AK298247">
    <property type="protein sequence ID" value="BAG60512.1"/>
    <property type="molecule type" value="mRNA"/>
</dbReference>
<evidence type="ECO:0000313" key="2">
    <source>
        <dbReference type="EMBL" id="BAG60512.1"/>
    </source>
</evidence>
<organism evidence="2">
    <name type="scientific">Homo sapiens</name>
    <name type="common">Human</name>
    <dbReference type="NCBI Taxonomy" id="9606"/>
    <lineage>
        <taxon>Eukaryota</taxon>
        <taxon>Metazoa</taxon>
        <taxon>Chordata</taxon>
        <taxon>Craniata</taxon>
        <taxon>Vertebrata</taxon>
        <taxon>Euteleostomi</taxon>
        <taxon>Mammalia</taxon>
        <taxon>Eutheria</taxon>
        <taxon>Euarchontoglires</taxon>
        <taxon>Primates</taxon>
        <taxon>Haplorrhini</taxon>
        <taxon>Catarrhini</taxon>
        <taxon>Hominidae</taxon>
        <taxon>Homo</taxon>
    </lineage>
</organism>
<keyword evidence="2" id="KW-0540">Nuclease</keyword>
<dbReference type="AlphaFoldDB" id="B4DPA0"/>
<keyword evidence="2" id="KW-0255">Endonuclease</keyword>
<dbReference type="GO" id="GO:0004519">
    <property type="term" value="F:endonuclease activity"/>
    <property type="evidence" value="ECO:0007669"/>
    <property type="project" value="UniProtKB-KW"/>
</dbReference>
<name>B4DPA0_HUMAN</name>
<dbReference type="PeptideAtlas" id="B4DPA0"/>
<feature type="compositionally biased region" description="Basic and acidic residues" evidence="1">
    <location>
        <begin position="31"/>
        <end position="44"/>
    </location>
</feature>
<feature type="region of interest" description="Disordered" evidence="1">
    <location>
        <begin position="1"/>
        <end position="51"/>
    </location>
</feature>
<proteinExistence type="evidence at transcript level"/>
<evidence type="ECO:0000256" key="1">
    <source>
        <dbReference type="SAM" id="MobiDB-lite"/>
    </source>
</evidence>
<protein>
    <submittedName>
        <fullName evidence="2">cDNA FLJ58920, weakly similar to Endonuclease III-like protein 1</fullName>
    </submittedName>
</protein>
<sequence length="197" mass="21182">MCSPQESGMTALSARMLTRSRSLGPGAGPRGCREEPGPLRRREAAAGSAAPWLERGRRRDRGCRLESRAASCGSQLRGQGLQTRQPRTVPTCGPAFPPCAFFPKIAVRRGWVSGAPLRCPLSPQARKRFLSHHSVRDSPLQALWVPSPPSCSELAVLGEAGCQGHTQPEACSPSSGEGASEGKQERAWHLLYLSCSR</sequence>